<feature type="signal peptide" evidence="2">
    <location>
        <begin position="1"/>
        <end position="19"/>
    </location>
</feature>
<dbReference type="KEGG" id="sli:Slin_3310"/>
<evidence type="ECO:0000313" key="3">
    <source>
        <dbReference type="EMBL" id="ADB39321.1"/>
    </source>
</evidence>
<feature type="chain" id="PRO_5003034019" description="DUF5683 domain-containing protein" evidence="2">
    <location>
        <begin position="20"/>
        <end position="385"/>
    </location>
</feature>
<protein>
    <recommendedName>
        <fullName evidence="5">DUF5683 domain-containing protein</fullName>
    </recommendedName>
</protein>
<proteinExistence type="predicted"/>
<accession>D2QND2</accession>
<feature type="region of interest" description="Disordered" evidence="1">
    <location>
        <begin position="209"/>
        <end position="242"/>
    </location>
</feature>
<dbReference type="RefSeq" id="WP_012927842.1">
    <property type="nucleotide sequence ID" value="NC_013730.1"/>
</dbReference>
<dbReference type="STRING" id="504472.Slin_3310"/>
<dbReference type="eggNOG" id="COG3266">
    <property type="taxonomic scope" value="Bacteria"/>
</dbReference>
<dbReference type="AlphaFoldDB" id="D2QND2"/>
<dbReference type="EMBL" id="CP001769">
    <property type="protein sequence ID" value="ADB39321.1"/>
    <property type="molecule type" value="Genomic_DNA"/>
</dbReference>
<reference evidence="3 4" key="1">
    <citation type="journal article" date="2010" name="Stand. Genomic Sci.">
        <title>Complete genome sequence of Spirosoma linguale type strain (1).</title>
        <authorList>
            <person name="Lail K."/>
            <person name="Sikorski J."/>
            <person name="Saunders E."/>
            <person name="Lapidus A."/>
            <person name="Glavina Del Rio T."/>
            <person name="Copeland A."/>
            <person name="Tice H."/>
            <person name="Cheng J.-F."/>
            <person name="Lucas S."/>
            <person name="Nolan M."/>
            <person name="Bruce D."/>
            <person name="Goodwin L."/>
            <person name="Pitluck S."/>
            <person name="Ivanova N."/>
            <person name="Mavromatis K."/>
            <person name="Ovchinnikova G."/>
            <person name="Pati A."/>
            <person name="Chen A."/>
            <person name="Palaniappan K."/>
            <person name="Land M."/>
            <person name="Hauser L."/>
            <person name="Chang Y.-J."/>
            <person name="Jeffries C.D."/>
            <person name="Chain P."/>
            <person name="Brettin T."/>
            <person name="Detter J.C."/>
            <person name="Schuetze A."/>
            <person name="Rohde M."/>
            <person name="Tindall B.J."/>
            <person name="Goeker M."/>
            <person name="Bristow J."/>
            <person name="Eisen J.A."/>
            <person name="Markowitz V."/>
            <person name="Hugenholtz P."/>
            <person name="Kyrpides N.C."/>
            <person name="Klenk H.-P."/>
            <person name="Chen F."/>
        </authorList>
    </citation>
    <scope>NUCLEOTIDE SEQUENCE [LARGE SCALE GENOMIC DNA]</scope>
    <source>
        <strain evidence="4">ATCC 33905 / DSM 74 / LMG 10896 / Claus 1</strain>
    </source>
</reference>
<dbReference type="Proteomes" id="UP000002028">
    <property type="component" value="Chromosome"/>
</dbReference>
<keyword evidence="4" id="KW-1185">Reference proteome</keyword>
<keyword evidence="2" id="KW-0732">Signal</keyword>
<evidence type="ECO:0000256" key="1">
    <source>
        <dbReference type="SAM" id="MobiDB-lite"/>
    </source>
</evidence>
<evidence type="ECO:0008006" key="5">
    <source>
        <dbReference type="Google" id="ProtNLM"/>
    </source>
</evidence>
<name>D2QND2_SPILD</name>
<evidence type="ECO:0000256" key="2">
    <source>
        <dbReference type="SAM" id="SignalP"/>
    </source>
</evidence>
<sequence>MRLLFPLLFCVLLASSSQAQERVRNVRIRVVDSSRIDVLYDMLNTRFGDSVFLDVRSRLRGTLRIAPEFVRGDVGRQVTAGSDRRIIWEALANGYSLNEEIQARVLVKARPAVSGESALSAAQAPSKAPPAAPRVVVTTPVHAPARPETVPVPAKAAVVPAPVGGTPPVPAASEPVLPQKKAAGTKPSVFAIDSVEQVAQSAPVVVSAPITPPVTPAVDSPKKPAPQSKETETAAPSNDARRERLTYKGPAWALLSAVAPGVGNIFVQTPKAKIGLRPLVTVGFYGLLIYGLSERTKAQDVYLVYEQQKNREAGEPYYQTANGHHQRYFLATRGALVVAATDVVLTFIKGLRNSQIQKEAQRFKSLTLRPGLQVGQPTAVVRYSF</sequence>
<evidence type="ECO:0000313" key="4">
    <source>
        <dbReference type="Proteomes" id="UP000002028"/>
    </source>
</evidence>
<dbReference type="HOGENOM" id="CLU_745784_0_0_10"/>
<gene>
    <name evidence="3" type="ordered locus">Slin_3310</name>
</gene>
<organism evidence="3 4">
    <name type="scientific">Spirosoma linguale (strain ATCC 33905 / DSM 74 / LMG 10896 / Claus 1)</name>
    <dbReference type="NCBI Taxonomy" id="504472"/>
    <lineage>
        <taxon>Bacteria</taxon>
        <taxon>Pseudomonadati</taxon>
        <taxon>Bacteroidota</taxon>
        <taxon>Cytophagia</taxon>
        <taxon>Cytophagales</taxon>
        <taxon>Cytophagaceae</taxon>
        <taxon>Spirosoma</taxon>
    </lineage>
</organism>